<dbReference type="EMBL" id="CAKXZT010000054">
    <property type="protein sequence ID" value="CAH2396710.1"/>
    <property type="molecule type" value="Genomic_DNA"/>
</dbReference>
<evidence type="ECO:0000313" key="4">
    <source>
        <dbReference type="Proteomes" id="UP001153050"/>
    </source>
</evidence>
<dbReference type="SUPFAM" id="SSF51182">
    <property type="entry name" value="RmlC-like cupins"/>
    <property type="match status" value="1"/>
</dbReference>
<dbReference type="Pfam" id="PF07883">
    <property type="entry name" value="Cupin_2"/>
    <property type="match status" value="1"/>
</dbReference>
<accession>A0ABN8JGD5</accession>
<gene>
    <name evidence="3" type="ORF">MES5069_1470001</name>
</gene>
<evidence type="ECO:0000259" key="2">
    <source>
        <dbReference type="Pfam" id="PF07883"/>
    </source>
</evidence>
<dbReference type="Proteomes" id="UP001153050">
    <property type="component" value="Unassembled WGS sequence"/>
</dbReference>
<evidence type="ECO:0000256" key="1">
    <source>
        <dbReference type="SAM" id="MobiDB-lite"/>
    </source>
</evidence>
<feature type="domain" description="Cupin type-2" evidence="2">
    <location>
        <begin position="88"/>
        <end position="149"/>
    </location>
</feature>
<reference evidence="3 4" key="1">
    <citation type="submission" date="2022-03" db="EMBL/GenBank/DDBJ databases">
        <authorList>
            <person name="Brunel B."/>
        </authorList>
    </citation>
    <scope>NUCLEOTIDE SEQUENCE [LARGE SCALE GENOMIC DNA]</scope>
    <source>
        <strain evidence="3">STM5069sample</strain>
    </source>
</reference>
<sequence>MSRGRNSAAGGVATKTAKPQENNAKPAPVFASTEDAASVYARLMAHVIDRDKWARTPDRWPDHWQGELQCGAYGSTSCLIFNYLPEIGGGPRLHMHPYCEIFIIRTGTGLFTVGDQQIEASAGQILIVPPDTPHKFTNLGPGPLETTDIHENGSFITEWLE</sequence>
<dbReference type="InterPro" id="IPR011051">
    <property type="entry name" value="RmlC_Cupin_sf"/>
</dbReference>
<evidence type="ECO:0000313" key="3">
    <source>
        <dbReference type="EMBL" id="CAH2396710.1"/>
    </source>
</evidence>
<keyword evidence="4" id="KW-1185">Reference proteome</keyword>
<name>A0ABN8JGD5_9HYPH</name>
<feature type="region of interest" description="Disordered" evidence="1">
    <location>
        <begin position="1"/>
        <end position="27"/>
    </location>
</feature>
<organism evidence="3 4">
    <name type="scientific">Mesorhizobium escarrei</name>
    <dbReference type="NCBI Taxonomy" id="666018"/>
    <lineage>
        <taxon>Bacteria</taxon>
        <taxon>Pseudomonadati</taxon>
        <taxon>Pseudomonadota</taxon>
        <taxon>Alphaproteobacteria</taxon>
        <taxon>Hyphomicrobiales</taxon>
        <taxon>Phyllobacteriaceae</taxon>
        <taxon>Mesorhizobium</taxon>
    </lineage>
</organism>
<dbReference type="InterPro" id="IPR013096">
    <property type="entry name" value="Cupin_2"/>
</dbReference>
<comment type="caution">
    <text evidence="3">The sequence shown here is derived from an EMBL/GenBank/DDBJ whole genome shotgun (WGS) entry which is preliminary data.</text>
</comment>
<proteinExistence type="predicted"/>
<dbReference type="InterPro" id="IPR014710">
    <property type="entry name" value="RmlC-like_jellyroll"/>
</dbReference>
<dbReference type="Gene3D" id="2.60.120.10">
    <property type="entry name" value="Jelly Rolls"/>
    <property type="match status" value="1"/>
</dbReference>
<protein>
    <submittedName>
        <fullName evidence="3">Cupin</fullName>
    </submittedName>
</protein>